<evidence type="ECO:0000256" key="15">
    <source>
        <dbReference type="ARBA" id="ARBA00051245"/>
    </source>
</evidence>
<reference evidence="21 22" key="1">
    <citation type="submission" date="2019-08" db="EMBL/GenBank/DDBJ databases">
        <title>Seonamhaeicola sediminis sp. nov., isolated from marine sediment.</title>
        <authorList>
            <person name="Cao W.R."/>
        </authorList>
    </citation>
    <scope>NUCLEOTIDE SEQUENCE [LARGE SCALE GENOMIC DNA]</scope>
    <source>
        <strain evidence="21 22">B011</strain>
    </source>
</reference>
<dbReference type="SUPFAM" id="SSF52540">
    <property type="entry name" value="P-loop containing nucleoside triphosphate hydrolases"/>
    <property type="match status" value="1"/>
</dbReference>
<evidence type="ECO:0000256" key="2">
    <source>
        <dbReference type="ARBA" id="ARBA00007316"/>
    </source>
</evidence>
<dbReference type="Pfam" id="PF13614">
    <property type="entry name" value="AAA_31"/>
    <property type="match status" value="1"/>
</dbReference>
<dbReference type="GO" id="GO:0005524">
    <property type="term" value="F:ATP binding"/>
    <property type="evidence" value="ECO:0007669"/>
    <property type="project" value="UniProtKB-KW"/>
</dbReference>
<keyword evidence="22" id="KW-1185">Reference proteome</keyword>
<protein>
    <recommendedName>
        <fullName evidence="4">non-specific protein-tyrosine kinase</fullName>
        <ecNumber evidence="4">2.7.10.2</ecNumber>
    </recommendedName>
</protein>
<comment type="subcellular location">
    <subcellularLocation>
        <location evidence="1">Cell inner membrane</location>
        <topology evidence="1">Multi-pass membrane protein</topology>
    </subcellularLocation>
</comment>
<dbReference type="GO" id="GO:0004715">
    <property type="term" value="F:non-membrane spanning protein tyrosine kinase activity"/>
    <property type="evidence" value="ECO:0007669"/>
    <property type="project" value="UniProtKB-EC"/>
</dbReference>
<keyword evidence="12 17" id="KW-1133">Transmembrane helix</keyword>
<keyword evidence="8 17" id="KW-0812">Transmembrane</keyword>
<dbReference type="PANTHER" id="PTHR32309:SF13">
    <property type="entry name" value="FERRIC ENTEROBACTIN TRANSPORT PROTEIN FEPE"/>
    <property type="match status" value="1"/>
</dbReference>
<sequence length="789" mass="89256">MINNTHKELNFAKALGVYTKHWKWFVLSCVVAFTIAFFRLRYTTPEYNAYAKLMILDDQSATPAELVLEDLKNFSKSDNTNVEDEIEVITSRKLMELVVKKLELNIQYKQEGRFHFSQFFPNKKAPIKINFIESDSVIENSKLNLNLIVDSNSKFRYSFHKDSLMKSSDFGKAIKSPLGELVITPNTTDLLGFKGVMQVVSVTPLNKVAEYYKRKVLVTQAAEFSKIVNISLNDVSPTKAKMVIDTLINVYDQVSIMEKNRKATNTAKFIDERIDLIAKDLSDTDREIEQFKRGNKLTNIVSEADLFIKSSAQVERDIDGKRIEQNKLAYIKDILGNQGDSFSRIPENIGFSNNATNLTAKKFNELLDDRDRLLKSSNEKNPIIVNLDQKIANLRNNLEQSVNTSLKSVDLEIKSLQNTSSKLNSKIYAVPGQVRKSRDIEREQKTKESLYLYLLEKREESAITLTSTSPKLKIIDKAFASNIPVSPKKVIVYLASIILGFSVPFGIIYVSDLLDNKIHNKEDLEKEITNITVLGEVPHSSGRKSDKIVKKNDRSVLSESFRIIRTNVDYIKKGRNVKNYNNVIFVTSTINGEGKSFFSLNMALTFANTNKRVLLIGADIRNPQTDALLSTKKKNVVTEIGLTEYLVEDSILLGEAVNSYDVNGNTIDVLASGKVPPNPAELLMGNRMKELFDSVSEQYDYVIVDTAPAMLVTDTLLISEYAGHTIYVVRAGYTEKRILNFAKEIHDQNKLNGMMLVVNDVKDSNFGYGAKYGYYGKPQKRGWFKKSKS</sequence>
<feature type="domain" description="Tyrosine-protein kinase G-rich" evidence="20">
    <location>
        <begin position="441"/>
        <end position="509"/>
    </location>
</feature>
<evidence type="ECO:0000256" key="16">
    <source>
        <dbReference type="SAM" id="Coils"/>
    </source>
</evidence>
<feature type="transmembrane region" description="Helical" evidence="17">
    <location>
        <begin position="21"/>
        <end position="40"/>
    </location>
</feature>
<dbReference type="Gene3D" id="3.40.50.300">
    <property type="entry name" value="P-loop containing nucleotide triphosphate hydrolases"/>
    <property type="match status" value="1"/>
</dbReference>
<dbReference type="PANTHER" id="PTHR32309">
    <property type="entry name" value="TYROSINE-PROTEIN KINASE"/>
    <property type="match status" value="1"/>
</dbReference>
<dbReference type="NCBIfam" id="TIGR01007">
    <property type="entry name" value="eps_fam"/>
    <property type="match status" value="1"/>
</dbReference>
<dbReference type="GO" id="GO:0005886">
    <property type="term" value="C:plasma membrane"/>
    <property type="evidence" value="ECO:0007669"/>
    <property type="project" value="UniProtKB-SubCell"/>
</dbReference>
<keyword evidence="11" id="KW-0067">ATP-binding</keyword>
<evidence type="ECO:0000256" key="17">
    <source>
        <dbReference type="SAM" id="Phobius"/>
    </source>
</evidence>
<evidence type="ECO:0000256" key="6">
    <source>
        <dbReference type="ARBA" id="ARBA00022519"/>
    </source>
</evidence>
<dbReference type="InterPro" id="IPR032807">
    <property type="entry name" value="GNVR"/>
</dbReference>
<comment type="similarity">
    <text evidence="2">Belongs to the CpsD/CapB family.</text>
</comment>
<keyword evidence="9" id="KW-0547">Nucleotide-binding</keyword>
<evidence type="ECO:0000256" key="12">
    <source>
        <dbReference type="ARBA" id="ARBA00022989"/>
    </source>
</evidence>
<evidence type="ECO:0000259" key="19">
    <source>
        <dbReference type="Pfam" id="PF13614"/>
    </source>
</evidence>
<dbReference type="CDD" id="cd05387">
    <property type="entry name" value="BY-kinase"/>
    <property type="match status" value="1"/>
</dbReference>
<evidence type="ECO:0000256" key="1">
    <source>
        <dbReference type="ARBA" id="ARBA00004429"/>
    </source>
</evidence>
<comment type="catalytic activity">
    <reaction evidence="15">
        <text>L-tyrosyl-[protein] + ATP = O-phospho-L-tyrosyl-[protein] + ADP + H(+)</text>
        <dbReference type="Rhea" id="RHEA:10596"/>
        <dbReference type="Rhea" id="RHEA-COMP:10136"/>
        <dbReference type="Rhea" id="RHEA-COMP:20101"/>
        <dbReference type="ChEBI" id="CHEBI:15378"/>
        <dbReference type="ChEBI" id="CHEBI:30616"/>
        <dbReference type="ChEBI" id="CHEBI:46858"/>
        <dbReference type="ChEBI" id="CHEBI:61978"/>
        <dbReference type="ChEBI" id="CHEBI:456216"/>
        <dbReference type="EC" id="2.7.10.2"/>
    </reaction>
</comment>
<proteinExistence type="inferred from homology"/>
<keyword evidence="7 21" id="KW-0808">Transferase</keyword>
<evidence type="ECO:0000256" key="7">
    <source>
        <dbReference type="ARBA" id="ARBA00022679"/>
    </source>
</evidence>
<comment type="similarity">
    <text evidence="3">Belongs to the etk/wzc family.</text>
</comment>
<keyword evidence="16" id="KW-0175">Coiled coil</keyword>
<dbReference type="OrthoDB" id="9794577at2"/>
<feature type="domain" description="Polysaccharide chain length determinant N-terminal" evidence="18">
    <location>
        <begin position="8"/>
        <end position="102"/>
    </location>
</feature>
<feature type="domain" description="AAA" evidence="19">
    <location>
        <begin position="583"/>
        <end position="721"/>
    </location>
</feature>
<keyword evidence="5" id="KW-1003">Cell membrane</keyword>
<evidence type="ECO:0000256" key="11">
    <source>
        <dbReference type="ARBA" id="ARBA00022840"/>
    </source>
</evidence>
<keyword evidence="14" id="KW-0829">Tyrosine-protein kinase</keyword>
<evidence type="ECO:0000256" key="10">
    <source>
        <dbReference type="ARBA" id="ARBA00022777"/>
    </source>
</evidence>
<evidence type="ECO:0000256" key="4">
    <source>
        <dbReference type="ARBA" id="ARBA00011903"/>
    </source>
</evidence>
<evidence type="ECO:0000259" key="18">
    <source>
        <dbReference type="Pfam" id="PF02706"/>
    </source>
</evidence>
<evidence type="ECO:0000256" key="3">
    <source>
        <dbReference type="ARBA" id="ARBA00008883"/>
    </source>
</evidence>
<evidence type="ECO:0000313" key="21">
    <source>
        <dbReference type="EMBL" id="TYA71881.1"/>
    </source>
</evidence>
<dbReference type="AlphaFoldDB" id="A0A5D0HKN7"/>
<dbReference type="RefSeq" id="WP_148544868.1">
    <property type="nucleotide sequence ID" value="NZ_VSDQ01000718.1"/>
</dbReference>
<organism evidence="21 22">
    <name type="scientific">Seonamhaeicola marinus</name>
    <dbReference type="NCBI Taxonomy" id="1912246"/>
    <lineage>
        <taxon>Bacteria</taxon>
        <taxon>Pseudomonadati</taxon>
        <taxon>Bacteroidota</taxon>
        <taxon>Flavobacteriia</taxon>
        <taxon>Flavobacteriales</taxon>
        <taxon>Flavobacteriaceae</taxon>
    </lineage>
</organism>
<dbReference type="EMBL" id="VSDQ01000718">
    <property type="protein sequence ID" value="TYA71881.1"/>
    <property type="molecule type" value="Genomic_DNA"/>
</dbReference>
<dbReference type="EC" id="2.7.10.2" evidence="4"/>
<evidence type="ECO:0000256" key="9">
    <source>
        <dbReference type="ARBA" id="ARBA00022741"/>
    </source>
</evidence>
<dbReference type="InterPro" id="IPR025669">
    <property type="entry name" value="AAA_dom"/>
</dbReference>
<dbReference type="Pfam" id="PF02706">
    <property type="entry name" value="Wzz"/>
    <property type="match status" value="1"/>
</dbReference>
<evidence type="ECO:0000256" key="5">
    <source>
        <dbReference type="ARBA" id="ARBA00022475"/>
    </source>
</evidence>
<keyword evidence="13 17" id="KW-0472">Membrane</keyword>
<evidence type="ECO:0000256" key="14">
    <source>
        <dbReference type="ARBA" id="ARBA00023137"/>
    </source>
</evidence>
<keyword evidence="6" id="KW-0997">Cell inner membrane</keyword>
<evidence type="ECO:0000256" key="13">
    <source>
        <dbReference type="ARBA" id="ARBA00023136"/>
    </source>
</evidence>
<dbReference type="InterPro" id="IPR005702">
    <property type="entry name" value="Wzc-like_C"/>
</dbReference>
<keyword evidence="10 21" id="KW-0418">Kinase</keyword>
<dbReference type="InterPro" id="IPR027417">
    <property type="entry name" value="P-loop_NTPase"/>
</dbReference>
<dbReference type="Pfam" id="PF13807">
    <property type="entry name" value="GNVR"/>
    <property type="match status" value="1"/>
</dbReference>
<name>A0A5D0HKN7_9FLAO</name>
<feature type="coiled-coil region" evidence="16">
    <location>
        <begin position="384"/>
        <end position="426"/>
    </location>
</feature>
<gene>
    <name evidence="21" type="ORF">FUA24_20235</name>
</gene>
<dbReference type="InterPro" id="IPR003856">
    <property type="entry name" value="LPS_length_determ_N"/>
</dbReference>
<comment type="caution">
    <text evidence="21">The sequence shown here is derived from an EMBL/GenBank/DDBJ whole genome shotgun (WGS) entry which is preliminary data.</text>
</comment>
<evidence type="ECO:0000313" key="22">
    <source>
        <dbReference type="Proteomes" id="UP000323930"/>
    </source>
</evidence>
<evidence type="ECO:0000256" key="8">
    <source>
        <dbReference type="ARBA" id="ARBA00022692"/>
    </source>
</evidence>
<dbReference type="InterPro" id="IPR050445">
    <property type="entry name" value="Bact_polysacc_biosynth/exp"/>
</dbReference>
<dbReference type="Proteomes" id="UP000323930">
    <property type="component" value="Unassembled WGS sequence"/>
</dbReference>
<evidence type="ECO:0000259" key="20">
    <source>
        <dbReference type="Pfam" id="PF13807"/>
    </source>
</evidence>
<accession>A0A5D0HKN7</accession>